<dbReference type="AlphaFoldDB" id="A0A6A7MX62"/>
<proteinExistence type="predicted"/>
<organism evidence="3 4">
    <name type="scientific">Rugamonas aquatica</name>
    <dbReference type="NCBI Taxonomy" id="2743357"/>
    <lineage>
        <taxon>Bacteria</taxon>
        <taxon>Pseudomonadati</taxon>
        <taxon>Pseudomonadota</taxon>
        <taxon>Betaproteobacteria</taxon>
        <taxon>Burkholderiales</taxon>
        <taxon>Oxalobacteraceae</taxon>
        <taxon>Telluria group</taxon>
        <taxon>Rugamonas</taxon>
    </lineage>
</organism>
<gene>
    <name evidence="3" type="ORF">GEV02_04230</name>
</gene>
<protein>
    <recommendedName>
        <fullName evidence="5">Fimbrial assembly protein</fullName>
    </recommendedName>
</protein>
<feature type="coiled-coil region" evidence="1">
    <location>
        <begin position="36"/>
        <end position="63"/>
    </location>
</feature>
<accession>A0A6A7MX62</accession>
<keyword evidence="1" id="KW-0175">Coiled coil</keyword>
<keyword evidence="2" id="KW-0812">Transmembrane</keyword>
<reference evidence="3 4" key="1">
    <citation type="submission" date="2019-10" db="EMBL/GenBank/DDBJ databases">
        <title>Two novel species isolated from a subtropical stream in China.</title>
        <authorList>
            <person name="Lu H."/>
        </authorList>
    </citation>
    <scope>NUCLEOTIDE SEQUENCE [LARGE SCALE GENOMIC DNA]</scope>
    <source>
        <strain evidence="3 4">FT29W</strain>
    </source>
</reference>
<evidence type="ECO:0000313" key="4">
    <source>
        <dbReference type="Proteomes" id="UP000440498"/>
    </source>
</evidence>
<name>A0A6A7MX62_9BURK</name>
<feature type="transmembrane region" description="Helical" evidence="2">
    <location>
        <begin position="16"/>
        <end position="37"/>
    </location>
</feature>
<keyword evidence="2" id="KW-1133">Transmembrane helix</keyword>
<sequence length="173" mass="19089">MMHLGLDFVARRRRPWAWYLALAAAGVCGALMLAQYLQLQRETQRAAAQLARLETQSKQQQRAQLLRNAAAAALAARLKGEQQVAAALNYPWNNVLSTLELADLSGIAVLAFSHEQAGARSELTLEAADIDALSRFVDSLNEGADEGRRWYVSSYQVQQQANPVTLRAVVLNR</sequence>
<evidence type="ECO:0000313" key="3">
    <source>
        <dbReference type="EMBL" id="MQA37346.1"/>
    </source>
</evidence>
<dbReference type="RefSeq" id="WP_152836674.1">
    <property type="nucleotide sequence ID" value="NZ_WHUG01000001.1"/>
</dbReference>
<comment type="caution">
    <text evidence="3">The sequence shown here is derived from an EMBL/GenBank/DDBJ whole genome shotgun (WGS) entry which is preliminary data.</text>
</comment>
<evidence type="ECO:0008006" key="5">
    <source>
        <dbReference type="Google" id="ProtNLM"/>
    </source>
</evidence>
<dbReference type="EMBL" id="WHUG01000001">
    <property type="protein sequence ID" value="MQA37346.1"/>
    <property type="molecule type" value="Genomic_DNA"/>
</dbReference>
<evidence type="ECO:0000256" key="2">
    <source>
        <dbReference type="SAM" id="Phobius"/>
    </source>
</evidence>
<keyword evidence="4" id="KW-1185">Reference proteome</keyword>
<keyword evidence="2" id="KW-0472">Membrane</keyword>
<evidence type="ECO:0000256" key="1">
    <source>
        <dbReference type="SAM" id="Coils"/>
    </source>
</evidence>
<dbReference type="Proteomes" id="UP000440498">
    <property type="component" value="Unassembled WGS sequence"/>
</dbReference>